<dbReference type="Pfam" id="PF04464">
    <property type="entry name" value="Glyphos_transf"/>
    <property type="match status" value="1"/>
</dbReference>
<name>A0ABY3G4N4_9BACT</name>
<reference evidence="1 2" key="1">
    <citation type="submission" date="2019-07" db="EMBL/GenBank/DDBJ databases">
        <title>Rapid identification of Enteric Bacteria from Whole Genome Sequences (WGS) using Average Nucleotide Identity (ANI).</title>
        <authorList>
            <person name="Lane C."/>
        </authorList>
    </citation>
    <scope>NUCLEOTIDE SEQUENCE [LARGE SCALE GENOMIC DNA]</scope>
    <source>
        <strain evidence="1 2">2011D-8905</strain>
    </source>
</reference>
<gene>
    <name evidence="1" type="ORF">ZA01_04230</name>
</gene>
<proteinExistence type="predicted"/>
<dbReference type="EMBL" id="VOAW01000014">
    <property type="protein sequence ID" value="TWO26014.1"/>
    <property type="molecule type" value="Genomic_DNA"/>
</dbReference>
<evidence type="ECO:0000313" key="1">
    <source>
        <dbReference type="EMBL" id="TWO26014.1"/>
    </source>
</evidence>
<sequence length="793" mass="96341">MVYLMSYFQKIKEYLNYKNNNIIIIMIINDYCDLDLYFKFATKKRYFFKKMYFICIYTGVNPDSVTNKYIRDFFWIFSENKFDILKLKILKCIKDNYLTRSKIVFINLPVILYENFFLDIQEIVTCNVLNIVNINVIFDAKHHIVLNKYIYSNYQDLDTDNYITLCNKENKIDSNISEDIYFIRIKLFNNYENFERVFNNIDLFLNSIYLKYCTSCNNNYLKYLKQLISYDAELVRLKYLKIKIPKYLQEIILYVIYRQVRYIINFSEEFVSMTQKEIDIYIGFLKKIILMIDYDVIFNFNEKVIPFFYKIGIASLSKSYRTKVLNIFLENLDDKNNELLFKFYTFNVDSTDKIFINNQELYIVSFKIRQHMILNRIFIYEKRFWVKSLVGVKKFNIFVNKEYVKCILEDKMIDNFKVIDNKLKNKQKRRSQNKQIWLFADMPLRADDNAEHLYRYIMRNHPERRIYYILRKESKDWDRLIKEKFKLVDPKSFKFKYLVFKADKLISSHLDRYFFEAIGKNTLETKDFVFLQHGVTQNDISGWLNKRTISLLIVATEEEYQSIAGNFNSYKFTSKEVKLTGFPRWDSLLKNNKTNTKQILVMPTWRSYIVGTYSKKRMSRRIDYNKFYESEFFYMWNSFLHSKELKNMCEKYNYKVLFQPHPQVIPYLEGFFLPKYIKIHNRNLSIQRALQESSIIITDYSSIAFDMKLLNKEILYYHFDKEYFFKNHFVQPGYFNYNEEIYGRISYNQVELLNRLEIIISNHNINTVAIGKRTGVEYEDDLYSKRVFDLIKG</sequence>
<dbReference type="Proteomes" id="UP000321614">
    <property type="component" value="Unassembled WGS sequence"/>
</dbReference>
<dbReference type="Gene3D" id="3.40.50.12580">
    <property type="match status" value="1"/>
</dbReference>
<evidence type="ECO:0000313" key="2">
    <source>
        <dbReference type="Proteomes" id="UP000321614"/>
    </source>
</evidence>
<accession>A0ABY3G4N4</accession>
<comment type="caution">
    <text evidence="1">The sequence shown here is derived from an EMBL/GenBank/DDBJ whole genome shotgun (WGS) entry which is preliminary data.</text>
</comment>
<organism evidence="1 2">
    <name type="scientific">Campylobacter insulaenigrae</name>
    <dbReference type="NCBI Taxonomy" id="260714"/>
    <lineage>
        <taxon>Bacteria</taxon>
        <taxon>Pseudomonadati</taxon>
        <taxon>Campylobacterota</taxon>
        <taxon>Epsilonproteobacteria</taxon>
        <taxon>Campylobacterales</taxon>
        <taxon>Campylobacteraceae</taxon>
        <taxon>Campylobacter</taxon>
    </lineage>
</organism>
<dbReference type="InterPro" id="IPR007554">
    <property type="entry name" value="Glycerophosphate_synth"/>
</dbReference>
<dbReference type="InterPro" id="IPR043148">
    <property type="entry name" value="TagF_C"/>
</dbReference>
<protein>
    <submittedName>
        <fullName evidence="1">Capsular biosynthesis protein</fullName>
    </submittedName>
</protein>
<keyword evidence="2" id="KW-1185">Reference proteome</keyword>